<dbReference type="PANTHER" id="PTHR30383:SF5">
    <property type="entry name" value="SGNH HYDROLASE-TYPE ESTERASE DOMAIN-CONTAINING PROTEIN"/>
    <property type="match status" value="1"/>
</dbReference>
<dbReference type="AlphaFoldDB" id="A0A495IVP4"/>
<dbReference type="PANTHER" id="PTHR30383">
    <property type="entry name" value="THIOESTERASE 1/PROTEASE 1/LYSOPHOSPHOLIPASE L1"/>
    <property type="match status" value="1"/>
</dbReference>
<dbReference type="SUPFAM" id="SSF53474">
    <property type="entry name" value="alpha/beta-Hydrolases"/>
    <property type="match status" value="1"/>
</dbReference>
<sequence>MAAPGCASPNSQPQSTDTTMKKLHFKPIITLILLLTATCAWSQTIKVACIGNSITAGAGITHPELNSYPAQLQALLGNGYQVTNYGVSGTTLLKKGNNPYWINSRYKEALESKPDIVFIKLGTNDSKAVNRPFLGSFKNDYNELIRSFAQLSSRPRIVLLLPLPSFKTDSNSIYDPVIKTRIIPLIQQVAYQDSLEVIDMHSLFINKPELLPDGIHPQREGASLIASRLYQLIRQKRDTIFNISANLPNPEKVSSFYGYVCADFSFNGRNCKVVKPKWAAAGHPWVWRARFWGHEPQADIALLEHGFHIVYCDVAELYGNKEAVNLWDKYYDLMRKAGLAKKVVLEGMSRGGVYLYNWAAENPKKVACVYADNPVLDLKSWPGGKGKGPGSKADWLKVQTDYNLKTPEGEAAFANSPINKVKQIVKGHYPMLHLLADADEVVPPEENTIPFEQRIRELGGNIVVYHKPGFKHHPHSLPNPSMIVDFILKNTGIN</sequence>
<dbReference type="EMBL" id="RBKU01000001">
    <property type="protein sequence ID" value="RKR79939.1"/>
    <property type="molecule type" value="Genomic_DNA"/>
</dbReference>
<comment type="caution">
    <text evidence="3">The sequence shown here is derived from an EMBL/GenBank/DDBJ whole genome shotgun (WGS) entry which is preliminary data.</text>
</comment>
<evidence type="ECO:0000259" key="1">
    <source>
        <dbReference type="Pfam" id="PF00326"/>
    </source>
</evidence>
<keyword evidence="4" id="KW-1185">Reference proteome</keyword>
<dbReference type="InterPro" id="IPR051532">
    <property type="entry name" value="Ester_Hydrolysis_Enzymes"/>
</dbReference>
<dbReference type="Gene3D" id="3.40.50.1820">
    <property type="entry name" value="alpha/beta hydrolase"/>
    <property type="match status" value="1"/>
</dbReference>
<dbReference type="Gene3D" id="3.40.50.1110">
    <property type="entry name" value="SGNH hydrolase"/>
    <property type="match status" value="1"/>
</dbReference>
<dbReference type="GO" id="GO:0008236">
    <property type="term" value="F:serine-type peptidase activity"/>
    <property type="evidence" value="ECO:0007669"/>
    <property type="project" value="InterPro"/>
</dbReference>
<feature type="domain" description="Peptidase S9 prolyl oligopeptidase catalytic" evidence="1">
    <location>
        <begin position="341"/>
        <end position="472"/>
    </location>
</feature>
<evidence type="ECO:0000313" key="4">
    <source>
        <dbReference type="Proteomes" id="UP000268007"/>
    </source>
</evidence>
<gene>
    <name evidence="3" type="ORF">BDD43_0025</name>
</gene>
<dbReference type="GO" id="GO:0004622">
    <property type="term" value="F:phosphatidylcholine lysophospholipase activity"/>
    <property type="evidence" value="ECO:0007669"/>
    <property type="project" value="TreeGrafter"/>
</dbReference>
<dbReference type="GO" id="GO:0006508">
    <property type="term" value="P:proteolysis"/>
    <property type="evidence" value="ECO:0007669"/>
    <property type="project" value="InterPro"/>
</dbReference>
<dbReference type="InterPro" id="IPR001375">
    <property type="entry name" value="Peptidase_S9_cat"/>
</dbReference>
<dbReference type="Pfam" id="PF00326">
    <property type="entry name" value="Peptidase_S9"/>
    <property type="match status" value="1"/>
</dbReference>
<dbReference type="InterPro" id="IPR029058">
    <property type="entry name" value="AB_hydrolase_fold"/>
</dbReference>
<dbReference type="Proteomes" id="UP000268007">
    <property type="component" value="Unassembled WGS sequence"/>
</dbReference>
<reference evidence="3 4" key="1">
    <citation type="submission" date="2018-10" db="EMBL/GenBank/DDBJ databases">
        <title>Genomic Encyclopedia of Archaeal and Bacterial Type Strains, Phase II (KMG-II): from individual species to whole genera.</title>
        <authorList>
            <person name="Goeker M."/>
        </authorList>
    </citation>
    <scope>NUCLEOTIDE SEQUENCE [LARGE SCALE GENOMIC DNA]</scope>
    <source>
        <strain evidence="3 4">DSM 18602</strain>
    </source>
</reference>
<accession>A0A495IVP4</accession>
<feature type="domain" description="SGNH hydrolase-type esterase" evidence="2">
    <location>
        <begin position="49"/>
        <end position="222"/>
    </location>
</feature>
<dbReference type="SUPFAM" id="SSF52266">
    <property type="entry name" value="SGNH hydrolase"/>
    <property type="match status" value="1"/>
</dbReference>
<dbReference type="InterPro" id="IPR013830">
    <property type="entry name" value="SGNH_hydro"/>
</dbReference>
<name>A0A495IVP4_9SPHI</name>
<dbReference type="Pfam" id="PF13472">
    <property type="entry name" value="Lipase_GDSL_2"/>
    <property type="match status" value="1"/>
</dbReference>
<dbReference type="InterPro" id="IPR036514">
    <property type="entry name" value="SGNH_hydro_sf"/>
</dbReference>
<protein>
    <submittedName>
        <fullName evidence="3">Lysophospholipase L1-like esterase</fullName>
    </submittedName>
</protein>
<organism evidence="3 4">
    <name type="scientific">Mucilaginibacter gracilis</name>
    <dbReference type="NCBI Taxonomy" id="423350"/>
    <lineage>
        <taxon>Bacteria</taxon>
        <taxon>Pseudomonadati</taxon>
        <taxon>Bacteroidota</taxon>
        <taxon>Sphingobacteriia</taxon>
        <taxon>Sphingobacteriales</taxon>
        <taxon>Sphingobacteriaceae</taxon>
        <taxon>Mucilaginibacter</taxon>
    </lineage>
</organism>
<proteinExistence type="predicted"/>
<evidence type="ECO:0000259" key="2">
    <source>
        <dbReference type="Pfam" id="PF13472"/>
    </source>
</evidence>
<evidence type="ECO:0000313" key="3">
    <source>
        <dbReference type="EMBL" id="RKR79939.1"/>
    </source>
</evidence>